<dbReference type="InterPro" id="IPR011059">
    <property type="entry name" value="Metal-dep_hydrolase_composite"/>
</dbReference>
<dbReference type="Gene3D" id="3.10.310.70">
    <property type="match status" value="1"/>
</dbReference>
<dbReference type="InterPro" id="IPR032466">
    <property type="entry name" value="Metal_Hydrolase"/>
</dbReference>
<feature type="domain" description="Amidohydrolase 3" evidence="1">
    <location>
        <begin position="27"/>
        <end position="592"/>
    </location>
</feature>
<dbReference type="SUPFAM" id="SSF51338">
    <property type="entry name" value="Composite domain of metallo-dependent hydrolases"/>
    <property type="match status" value="1"/>
</dbReference>
<name>A0A267A2U0_PSEFR</name>
<evidence type="ECO:0000313" key="2">
    <source>
        <dbReference type="EMBL" id="PAA06903.1"/>
    </source>
</evidence>
<keyword evidence="2" id="KW-0378">Hydrolase</keyword>
<proteinExistence type="predicted"/>
<organism evidence="2 3">
    <name type="scientific">Pseudomonas fragi</name>
    <dbReference type="NCBI Taxonomy" id="296"/>
    <lineage>
        <taxon>Bacteria</taxon>
        <taxon>Pseudomonadati</taxon>
        <taxon>Pseudomonadota</taxon>
        <taxon>Gammaproteobacteria</taxon>
        <taxon>Pseudomonadales</taxon>
        <taxon>Pseudomonadaceae</taxon>
        <taxon>Pseudomonas</taxon>
    </lineage>
</organism>
<comment type="caution">
    <text evidence="2">The sequence shown here is derived from an EMBL/GenBank/DDBJ whole genome shotgun (WGS) entry which is preliminary data.</text>
</comment>
<dbReference type="Proteomes" id="UP000215861">
    <property type="component" value="Unassembled WGS sequence"/>
</dbReference>
<dbReference type="AlphaFoldDB" id="A0A267A2U0"/>
<dbReference type="Gene3D" id="2.30.40.10">
    <property type="entry name" value="Urease, subunit C, domain 1"/>
    <property type="match status" value="1"/>
</dbReference>
<dbReference type="InterPro" id="IPR013108">
    <property type="entry name" value="Amidohydro_3"/>
</dbReference>
<dbReference type="SUPFAM" id="SSF51556">
    <property type="entry name" value="Metallo-dependent hydrolases"/>
    <property type="match status" value="1"/>
</dbReference>
<protein>
    <submittedName>
        <fullName evidence="2">Amidohydrolase</fullName>
    </submittedName>
</protein>
<evidence type="ECO:0000313" key="3">
    <source>
        <dbReference type="Proteomes" id="UP000215861"/>
    </source>
</evidence>
<dbReference type="Pfam" id="PF07969">
    <property type="entry name" value="Amidohydro_3"/>
    <property type="match status" value="1"/>
</dbReference>
<dbReference type="OrthoDB" id="9031471at2"/>
<gene>
    <name evidence="2" type="ORF">CJU81_20315</name>
</gene>
<dbReference type="RefSeq" id="WP_095037993.1">
    <property type="nucleotide sequence ID" value="NZ_NQKQ01000029.1"/>
</dbReference>
<dbReference type="EMBL" id="NQKQ01000029">
    <property type="protein sequence ID" value="PAA06903.1"/>
    <property type="molecule type" value="Genomic_DNA"/>
</dbReference>
<dbReference type="PANTHER" id="PTHR22642">
    <property type="entry name" value="IMIDAZOLONEPROPIONASE"/>
    <property type="match status" value="1"/>
</dbReference>
<dbReference type="GO" id="GO:0016810">
    <property type="term" value="F:hydrolase activity, acting on carbon-nitrogen (but not peptide) bonds"/>
    <property type="evidence" value="ECO:0007669"/>
    <property type="project" value="InterPro"/>
</dbReference>
<sequence length="594" mass="65157">MVISGEKILYAGGREGVDEFIRQGYPVIDLQGKMVLPGFHDNHVHTLGTVAIDVCDLQGQGVDLDRLAQVVRECRTRYPAAPGTWLIVDQWMPYAGNEPTSTFRTIRQALDAASADRPVMLFGSDGHASAYNSLGLAAARDEHGATAGFSRASLSKGGLFAELAAYVSLDTGVVRDRARDRIQAASYDFMTLPKGHRLGSQMYGDILPDISKLMAMNGITSIQDACATDFVRDQYVAMQKRNLLNMYVTTATCFASEDYAGAVDIPARLAKVRSVREEFADNPLIKADVVKIFLDGVLEGDPFATPPFLPTAGMLNNYQMPALELQDADPQSQVRVTVRDDSKETNFNGIVNIEPSLLTRYVSALDADGFATHIHSIGDRTARVAVDALQAARERNGDRAIPHTLANLQVIHPDDQKRMGALGLYLTYTYSWMNLDPEYDVTVVPFLQPSKKGQPLEDVLYDKGSYAWRAIYPVASSHQAGAILVAGSDAPVDTRDPNPFVNIASGITRSRADQKPYNSDQSATLEQMLEAYTINGARSVRQGHQYGSIEPGKLANFIVIDRNLFDLVAQGTPERIAQVKVERTVFRGRTIFTR</sequence>
<dbReference type="Gene3D" id="3.20.20.140">
    <property type="entry name" value="Metal-dependent hydrolases"/>
    <property type="match status" value="1"/>
</dbReference>
<reference evidence="2 3" key="1">
    <citation type="submission" date="2017-08" db="EMBL/GenBank/DDBJ databases">
        <title>Genomic and metabolic characterisation of spoilage-associated Pseudomonas species.</title>
        <authorList>
            <person name="Stanborough T."/>
            <person name="Fegan N."/>
            <person name="Powell S.M."/>
            <person name="Singh T."/>
            <person name="Tamplin M.L."/>
            <person name="Chandry P.S."/>
        </authorList>
    </citation>
    <scope>NUCLEOTIDE SEQUENCE [LARGE SCALE GENOMIC DNA]</scope>
    <source>
        <strain evidence="2 3">F1801</strain>
    </source>
</reference>
<accession>A0A267A2U0</accession>
<dbReference type="PANTHER" id="PTHR22642:SF2">
    <property type="entry name" value="PROTEIN LONG AFTER FAR-RED 3"/>
    <property type="match status" value="1"/>
</dbReference>
<evidence type="ECO:0000259" key="1">
    <source>
        <dbReference type="Pfam" id="PF07969"/>
    </source>
</evidence>